<evidence type="ECO:0000313" key="3">
    <source>
        <dbReference type="EMBL" id="KAE8989406.1"/>
    </source>
</evidence>
<evidence type="ECO:0000256" key="1">
    <source>
        <dbReference type="SAM" id="SignalP"/>
    </source>
</evidence>
<evidence type="ECO:0000313" key="4">
    <source>
        <dbReference type="EMBL" id="KAE9294957.1"/>
    </source>
</evidence>
<dbReference type="PANTHER" id="PTHR35606">
    <property type="entry name" value="CELLULOSE-BINDING FAMILY II PROTEIN"/>
    <property type="match status" value="1"/>
</dbReference>
<name>A0A6A4CRE1_9STRA</name>
<protein>
    <recommendedName>
        <fullName evidence="8">Peptidase M10 metallopeptidase domain-containing protein</fullName>
    </recommendedName>
</protein>
<dbReference type="PANTHER" id="PTHR35606:SF4">
    <property type="entry name" value="CELLULOSE-BINDING FAMILY II PROTEIN"/>
    <property type="match status" value="1"/>
</dbReference>
<dbReference type="Proteomes" id="UP000434957">
    <property type="component" value="Unassembled WGS sequence"/>
</dbReference>
<dbReference type="EMBL" id="QXFV01002325">
    <property type="protein sequence ID" value="KAE8989406.1"/>
    <property type="molecule type" value="Genomic_DNA"/>
</dbReference>
<organism evidence="4 6">
    <name type="scientific">Phytophthora rubi</name>
    <dbReference type="NCBI Taxonomy" id="129364"/>
    <lineage>
        <taxon>Eukaryota</taxon>
        <taxon>Sar</taxon>
        <taxon>Stramenopiles</taxon>
        <taxon>Oomycota</taxon>
        <taxon>Peronosporomycetes</taxon>
        <taxon>Peronosporales</taxon>
        <taxon>Peronosporaceae</taxon>
        <taxon>Phytophthora</taxon>
    </lineage>
</organism>
<dbReference type="Proteomes" id="UP000429607">
    <property type="component" value="Unassembled WGS sequence"/>
</dbReference>
<gene>
    <name evidence="3" type="ORF">PR001_g21780</name>
    <name evidence="2" type="ORF">PR002_g23195</name>
    <name evidence="4" type="ORF">PR003_g24132</name>
</gene>
<feature type="chain" id="PRO_5036167266" description="Peptidase M10 metallopeptidase domain-containing protein" evidence="1">
    <location>
        <begin position="26"/>
        <end position="335"/>
    </location>
</feature>
<dbReference type="EMBL" id="QXFT01002656">
    <property type="protein sequence ID" value="KAE9294957.1"/>
    <property type="molecule type" value="Genomic_DNA"/>
</dbReference>
<evidence type="ECO:0000313" key="7">
    <source>
        <dbReference type="Proteomes" id="UP000435112"/>
    </source>
</evidence>
<evidence type="ECO:0008006" key="8">
    <source>
        <dbReference type="Google" id="ProtNLM"/>
    </source>
</evidence>
<sequence>MAPSLLTSFSAIVLTTALVATPTAAANSTAAHAPFGTIKSKPGACVVSDPNTYISPKDLQWVWDNRMKSEVGAYDNWVMDHLVANKGTINYCVRWDSQQSKLSKAQAAKFQAMLTRQLLRLHFAVYKTGSRPQGTRPARGWRVPLRRRLHLQDQHALWNRWLIGYNCWPYNEIKVNIVGWAAREASDLGWSDGSLGKIYIGDLDQDGVSQCPENCYRSVDGSPGGWSESSGCDGKPFDISLWPKQAMAAGLGGLGTYNFIQVDLNDMLEHIDDNELTIVAHEIGHSFGLPDFYEQPKPANFKPCLMDALTSDALRDTDGWMLRRVLDNKKSKYNF</sequence>
<evidence type="ECO:0000313" key="6">
    <source>
        <dbReference type="Proteomes" id="UP000434957"/>
    </source>
</evidence>
<accession>A0A6A4CRE1</accession>
<keyword evidence="6" id="KW-1185">Reference proteome</keyword>
<proteinExistence type="predicted"/>
<dbReference type="SUPFAM" id="SSF55486">
    <property type="entry name" value="Metalloproteases ('zincins'), catalytic domain"/>
    <property type="match status" value="1"/>
</dbReference>
<feature type="signal peptide" evidence="1">
    <location>
        <begin position="1"/>
        <end position="25"/>
    </location>
</feature>
<keyword evidence="1" id="KW-0732">Signal</keyword>
<dbReference type="AlphaFoldDB" id="A0A6A4CRE1"/>
<dbReference type="OrthoDB" id="113282at2759"/>
<evidence type="ECO:0000313" key="5">
    <source>
        <dbReference type="Proteomes" id="UP000429607"/>
    </source>
</evidence>
<comment type="caution">
    <text evidence="4">The sequence shown here is derived from an EMBL/GenBank/DDBJ whole genome shotgun (WGS) entry which is preliminary data.</text>
</comment>
<evidence type="ECO:0000313" key="2">
    <source>
        <dbReference type="EMBL" id="KAE8983630.1"/>
    </source>
</evidence>
<dbReference type="EMBL" id="QXFU01002612">
    <property type="protein sequence ID" value="KAE8983630.1"/>
    <property type="molecule type" value="Genomic_DNA"/>
</dbReference>
<reference evidence="4 6" key="1">
    <citation type="submission" date="2018-08" db="EMBL/GenBank/DDBJ databases">
        <title>Genomic investigation of the strawberry pathogen Phytophthora fragariae indicates pathogenicity is determined by transcriptional variation in three key races.</title>
        <authorList>
            <person name="Adams T.M."/>
            <person name="Armitage A.D."/>
            <person name="Sobczyk M.K."/>
            <person name="Bates H.J."/>
            <person name="Dunwell J.M."/>
            <person name="Nellist C.F."/>
            <person name="Harrison R.J."/>
        </authorList>
    </citation>
    <scope>NUCLEOTIDE SEQUENCE [LARGE SCALE GENOMIC DNA]</scope>
    <source>
        <strain evidence="3 5">SCRP249</strain>
        <strain evidence="2 7">SCRP324</strain>
        <strain evidence="4 6">SCRP333</strain>
    </source>
</reference>
<dbReference type="Proteomes" id="UP000435112">
    <property type="component" value="Unassembled WGS sequence"/>
</dbReference>